<dbReference type="EMBL" id="LSBH01000004">
    <property type="protein sequence ID" value="OAQ79666.1"/>
    <property type="molecule type" value="Genomic_DNA"/>
</dbReference>
<accession>A0A179HHH3</accession>
<protein>
    <submittedName>
        <fullName evidence="3">Uncharacterized protein</fullName>
    </submittedName>
</protein>
<feature type="region of interest" description="Disordered" evidence="1">
    <location>
        <begin position="28"/>
        <end position="51"/>
    </location>
</feature>
<organism evidence="3 4">
    <name type="scientific">Purpureocillium lilacinum</name>
    <name type="common">Paecilomyces lilacinus</name>
    <dbReference type="NCBI Taxonomy" id="33203"/>
    <lineage>
        <taxon>Eukaryota</taxon>
        <taxon>Fungi</taxon>
        <taxon>Dikarya</taxon>
        <taxon>Ascomycota</taxon>
        <taxon>Pezizomycotina</taxon>
        <taxon>Sordariomycetes</taxon>
        <taxon>Hypocreomycetidae</taxon>
        <taxon>Hypocreales</taxon>
        <taxon>Ophiocordycipitaceae</taxon>
        <taxon>Purpureocillium</taxon>
    </lineage>
</organism>
<dbReference type="AlphaFoldDB" id="A0A179HHH3"/>
<dbReference type="Proteomes" id="UP000078240">
    <property type="component" value="Unassembled WGS sequence"/>
</dbReference>
<dbReference type="EMBL" id="LSBI01000006">
    <property type="protein sequence ID" value="OAQ88933.1"/>
    <property type="molecule type" value="Genomic_DNA"/>
</dbReference>
<proteinExistence type="predicted"/>
<evidence type="ECO:0000256" key="1">
    <source>
        <dbReference type="SAM" id="MobiDB-lite"/>
    </source>
</evidence>
<gene>
    <name evidence="2" type="ORF">VFPBJ_05251</name>
    <name evidence="3" type="ORF">VFPFJ_07398</name>
</gene>
<sequence length="123" mass="13366">MEVLGDACVPDRDLGQSRVSRGRWTGPLRIVDTRNPRPSPPLRPHQTRHISHLPATPYTQLSRAHHMPFVCRVSGTPATPGSTAAVSTRAHMAVMATPSHGPWFAQTRCALATADRTPSSRSV</sequence>
<comment type="caution">
    <text evidence="3">The sequence shown here is derived from an EMBL/GenBank/DDBJ whole genome shotgun (WGS) entry which is preliminary data.</text>
</comment>
<evidence type="ECO:0000313" key="2">
    <source>
        <dbReference type="EMBL" id="OAQ79666.1"/>
    </source>
</evidence>
<dbReference type="Proteomes" id="UP000078340">
    <property type="component" value="Unassembled WGS sequence"/>
</dbReference>
<evidence type="ECO:0000313" key="3">
    <source>
        <dbReference type="EMBL" id="OAQ88933.1"/>
    </source>
</evidence>
<evidence type="ECO:0000313" key="4">
    <source>
        <dbReference type="Proteomes" id="UP000078340"/>
    </source>
</evidence>
<reference evidence="3 4" key="1">
    <citation type="submission" date="2016-02" db="EMBL/GenBank/DDBJ databases">
        <title>Biosynthesis of antibiotic leucinostatins and their inhibition on Phytophthora in bio-control Purpureocillium lilacinum.</title>
        <authorList>
            <person name="Wang G."/>
            <person name="Liu Z."/>
            <person name="Lin R."/>
            <person name="Li E."/>
            <person name="Mao Z."/>
            <person name="Ling J."/>
            <person name="Yin W."/>
            <person name="Xie B."/>
        </authorList>
    </citation>
    <scope>NUCLEOTIDE SEQUENCE [LARGE SCALE GENOMIC DNA]</scope>
    <source>
        <strain evidence="2">PLBJ-1</strain>
        <strain evidence="3">PLFJ-1</strain>
    </source>
</reference>
<name>A0A179HHH3_PURLI</name>